<comment type="caution">
    <text evidence="1">The sequence shown here is derived from an EMBL/GenBank/DDBJ whole genome shotgun (WGS) entry which is preliminary data.</text>
</comment>
<name>A0A178XFW1_SINSA</name>
<organism evidence="1 2">
    <name type="scientific">Sinorhizobium saheli</name>
    <dbReference type="NCBI Taxonomy" id="36856"/>
    <lineage>
        <taxon>Bacteria</taxon>
        <taxon>Pseudomonadati</taxon>
        <taxon>Pseudomonadota</taxon>
        <taxon>Alphaproteobacteria</taxon>
        <taxon>Hyphomicrobiales</taxon>
        <taxon>Rhizobiaceae</taxon>
        <taxon>Sinorhizobium/Ensifer group</taxon>
        <taxon>Sinorhizobium</taxon>
    </lineage>
</organism>
<dbReference type="STRING" id="36856.ATB98_22625"/>
<dbReference type="OrthoDB" id="7064574at2"/>
<keyword evidence="2" id="KW-1185">Reference proteome</keyword>
<protein>
    <submittedName>
        <fullName evidence="1">Head protein</fullName>
    </submittedName>
</protein>
<dbReference type="Proteomes" id="UP000078507">
    <property type="component" value="Unassembled WGS sequence"/>
</dbReference>
<dbReference type="InterPro" id="IPR035198">
    <property type="entry name" value="SU10_MCP"/>
</dbReference>
<reference evidence="1 2" key="1">
    <citation type="submission" date="2015-11" db="EMBL/GenBank/DDBJ databases">
        <title>Ensifer anhuiense sp. nov., an effective nitrogen fixation bacterium with Glycine soja.</title>
        <authorList>
            <person name="Yan H."/>
            <person name="Chen W."/>
        </authorList>
    </citation>
    <scope>NUCLEOTIDE SEQUENCE [LARGE SCALE GENOMIC DNA]</scope>
    <source>
        <strain evidence="1 2">LMG 7837</strain>
    </source>
</reference>
<evidence type="ECO:0000313" key="2">
    <source>
        <dbReference type="Proteomes" id="UP000078507"/>
    </source>
</evidence>
<dbReference type="Pfam" id="PF17236">
    <property type="entry name" value="SU10_MCP"/>
    <property type="match status" value="1"/>
</dbReference>
<dbReference type="EMBL" id="LNQB01000102">
    <property type="protein sequence ID" value="OAP34137.1"/>
    <property type="molecule type" value="Genomic_DNA"/>
</dbReference>
<dbReference type="AlphaFoldDB" id="A0A178XFW1"/>
<sequence>MAVLTNTFQTTQAVGNREELSDVVSRITPEDTPIYSLIEKGKCTTYHPEWETDELAAPGANIREEGEEYAFGAITPPKRLGNYTQIMRKDWIISATQEVTAEAGNVQKRKYQKLKKGVEIRKDVEFAIADTNASVSGATREFGSLSTWLTSNVSRGAAGANGGFDAATGLTVAPTDGTQRPFSKTILDSVMQQGYQNGANFRHVSVSPYVKSVFVTFMSDSNVAPFRYAVSQGGERNTIVATADYYEGPFGTVMIHPNRVQAVSAGLARNAFFIDTDMLSFLWLRKIQEDREVAKTGDADKGVIIGEGTLKVHNEKGLGVAADLFGLSDAS</sequence>
<proteinExistence type="predicted"/>
<evidence type="ECO:0000313" key="1">
    <source>
        <dbReference type="EMBL" id="OAP34137.1"/>
    </source>
</evidence>
<accession>A0A178XFW1</accession>
<dbReference type="RefSeq" id="WP_066879207.1">
    <property type="nucleotide sequence ID" value="NZ_LNQB01000102.1"/>
</dbReference>
<gene>
    <name evidence="1" type="ORF">ATB98_22625</name>
</gene>